<evidence type="ECO:0000259" key="10">
    <source>
        <dbReference type="Pfam" id="PF02879"/>
    </source>
</evidence>
<gene>
    <name evidence="12" type="ORF">ENS41_00105</name>
</gene>
<keyword evidence="6" id="KW-0413">Isomerase</keyword>
<dbReference type="GO" id="GO:0000287">
    <property type="term" value="F:magnesium ion binding"/>
    <property type="evidence" value="ECO:0007669"/>
    <property type="project" value="InterPro"/>
</dbReference>
<dbReference type="CDD" id="cd03089">
    <property type="entry name" value="PMM_PGM"/>
    <property type="match status" value="1"/>
</dbReference>
<dbReference type="PANTHER" id="PTHR43771">
    <property type="entry name" value="PHOSPHOMANNOMUTASE"/>
    <property type="match status" value="1"/>
</dbReference>
<dbReference type="InterPro" id="IPR016055">
    <property type="entry name" value="A-D-PHexomutase_a/b/a-I/II/III"/>
</dbReference>
<evidence type="ECO:0000259" key="9">
    <source>
        <dbReference type="Pfam" id="PF02878"/>
    </source>
</evidence>
<comment type="cofactor">
    <cofactor evidence="1">
        <name>Mg(2+)</name>
        <dbReference type="ChEBI" id="CHEBI:18420"/>
    </cofactor>
</comment>
<name>A0A7C4CA33_UNCW3</name>
<reference evidence="12" key="1">
    <citation type="journal article" date="2020" name="mSystems">
        <title>Genome- and Community-Level Interaction Insights into Carbon Utilization and Element Cycling Functions of Hydrothermarchaeota in Hydrothermal Sediment.</title>
        <authorList>
            <person name="Zhou Z."/>
            <person name="Liu Y."/>
            <person name="Xu W."/>
            <person name="Pan J."/>
            <person name="Luo Z.H."/>
            <person name="Li M."/>
        </authorList>
    </citation>
    <scope>NUCLEOTIDE SEQUENCE [LARGE SCALE GENOMIC DNA]</scope>
    <source>
        <strain evidence="12">SpSt-488</strain>
    </source>
</reference>
<comment type="caution">
    <text evidence="12">The sequence shown here is derived from an EMBL/GenBank/DDBJ whole genome shotgun (WGS) entry which is preliminary data.</text>
</comment>
<evidence type="ECO:0000256" key="1">
    <source>
        <dbReference type="ARBA" id="ARBA00001946"/>
    </source>
</evidence>
<dbReference type="PROSITE" id="PS00710">
    <property type="entry name" value="PGM_PMM"/>
    <property type="match status" value="1"/>
</dbReference>
<evidence type="ECO:0000313" key="12">
    <source>
        <dbReference type="EMBL" id="HGK27343.1"/>
    </source>
</evidence>
<dbReference type="GO" id="GO:0016868">
    <property type="term" value="F:intramolecular phosphotransferase activity"/>
    <property type="evidence" value="ECO:0007669"/>
    <property type="project" value="InterPro"/>
</dbReference>
<dbReference type="InterPro" id="IPR005846">
    <property type="entry name" value="A-D-PHexomutase_a/b/a-III"/>
</dbReference>
<dbReference type="SUPFAM" id="SSF53738">
    <property type="entry name" value="Phosphoglucomutase, first 3 domains"/>
    <property type="match status" value="3"/>
</dbReference>
<feature type="domain" description="Alpha-D-phosphohexomutase C-terminal" evidence="8">
    <location>
        <begin position="368"/>
        <end position="440"/>
    </location>
</feature>
<sequence length="455" mass="49764">MLNPDIFREYDIRGQADTDLTDDAVHLLGRAFGTHALETGSTRCVVGRDVRLSGPRIRRALVDGLVSTGIGVVDIGVVPTPVYYFSLFHLDIPAGMMITASHNPPPENGFKISLGKTTIHGDAIRSLRTLAESGRFRSGRGTLMETDVIPAYIAVCRSKVGIPSRLRVVFDPGNGTAGILLERLFAGTPVEPVFLNLTPDGNFPSHPPDPTVTKYMRELSDKVLELGADCGIGFDGDSDRIGAADEKGRLVYADKLLGILAKDVVSRRPGSTVVFDVKCSQGLVEYLESLGARPLMWKTGHSLVKAKLKEVGGPIAGEMSGHIFIAEDYYGFDDALFAALRLLRIVATTGRSLSSLVGEIPAYENTPEIRVGCPEHLKAAVVGELRDYFRRDYEVIDIDGARVLFPDGWGLVRASNTQAILVLRFEARTRERLAVIQQLFYDRLRRYPELSLPNA</sequence>
<keyword evidence="5 7" id="KW-0460">Magnesium</keyword>
<keyword evidence="3" id="KW-0597">Phosphoprotein</keyword>
<proteinExistence type="inferred from homology"/>
<feature type="domain" description="Alpha-D-phosphohexomutase alpha/beta/alpha" evidence="11">
    <location>
        <begin position="254"/>
        <end position="360"/>
    </location>
</feature>
<dbReference type="InterPro" id="IPR005841">
    <property type="entry name" value="Alpha-D-phosphohexomutase_SF"/>
</dbReference>
<dbReference type="PRINTS" id="PR00509">
    <property type="entry name" value="PGMPMM"/>
</dbReference>
<accession>A0A7C4CA33</accession>
<evidence type="ECO:0000256" key="4">
    <source>
        <dbReference type="ARBA" id="ARBA00022723"/>
    </source>
</evidence>
<evidence type="ECO:0000256" key="6">
    <source>
        <dbReference type="ARBA" id="ARBA00023235"/>
    </source>
</evidence>
<organism evidence="12">
    <name type="scientific">candidate division WOR-3 bacterium</name>
    <dbReference type="NCBI Taxonomy" id="2052148"/>
    <lineage>
        <taxon>Bacteria</taxon>
        <taxon>Bacteria division WOR-3</taxon>
    </lineage>
</organism>
<comment type="similarity">
    <text evidence="2 7">Belongs to the phosphohexose mutase family.</text>
</comment>
<dbReference type="Gene3D" id="3.40.120.10">
    <property type="entry name" value="Alpha-D-Glucose-1,6-Bisphosphate, subunit A, domain 3"/>
    <property type="match status" value="3"/>
</dbReference>
<dbReference type="InterPro" id="IPR005843">
    <property type="entry name" value="A-D-PHexomutase_C"/>
</dbReference>
<evidence type="ECO:0000256" key="7">
    <source>
        <dbReference type="RuleBase" id="RU004326"/>
    </source>
</evidence>
<dbReference type="SUPFAM" id="SSF55957">
    <property type="entry name" value="Phosphoglucomutase, C-terminal domain"/>
    <property type="match status" value="1"/>
</dbReference>
<evidence type="ECO:0000256" key="3">
    <source>
        <dbReference type="ARBA" id="ARBA00022553"/>
    </source>
</evidence>
<dbReference type="InterPro" id="IPR036900">
    <property type="entry name" value="A-D-PHexomutase_C_sf"/>
</dbReference>
<evidence type="ECO:0000259" key="8">
    <source>
        <dbReference type="Pfam" id="PF00408"/>
    </source>
</evidence>
<dbReference type="Pfam" id="PF00408">
    <property type="entry name" value="PGM_PMM_IV"/>
    <property type="match status" value="1"/>
</dbReference>
<dbReference type="Pfam" id="PF02879">
    <property type="entry name" value="PGM_PMM_II"/>
    <property type="match status" value="1"/>
</dbReference>
<dbReference type="Pfam" id="PF02878">
    <property type="entry name" value="PGM_PMM_I"/>
    <property type="match status" value="1"/>
</dbReference>
<dbReference type="EMBL" id="DSUT01000004">
    <property type="protein sequence ID" value="HGK27343.1"/>
    <property type="molecule type" value="Genomic_DNA"/>
</dbReference>
<dbReference type="InterPro" id="IPR005844">
    <property type="entry name" value="A-D-PHexomutase_a/b/a-I"/>
</dbReference>
<feature type="domain" description="Alpha-D-phosphohexomutase alpha/beta/alpha" evidence="9">
    <location>
        <begin position="6"/>
        <end position="118"/>
    </location>
</feature>
<dbReference type="InterPro" id="IPR016066">
    <property type="entry name" value="A-D-PHexomutase_CS"/>
</dbReference>
<dbReference type="PANTHER" id="PTHR43771:SF2">
    <property type="entry name" value="PHOSPHOMANNOMUTASE_PHOSPHOGLUCOMUTASE"/>
    <property type="match status" value="1"/>
</dbReference>
<feature type="domain" description="Alpha-D-phosphohexomutase alpha/beta/alpha" evidence="10">
    <location>
        <begin position="152"/>
        <end position="248"/>
    </location>
</feature>
<dbReference type="Pfam" id="PF02880">
    <property type="entry name" value="PGM_PMM_III"/>
    <property type="match status" value="1"/>
</dbReference>
<evidence type="ECO:0000256" key="2">
    <source>
        <dbReference type="ARBA" id="ARBA00010231"/>
    </source>
</evidence>
<evidence type="ECO:0000256" key="5">
    <source>
        <dbReference type="ARBA" id="ARBA00022842"/>
    </source>
</evidence>
<evidence type="ECO:0000259" key="11">
    <source>
        <dbReference type="Pfam" id="PF02880"/>
    </source>
</evidence>
<dbReference type="GO" id="GO:0005975">
    <property type="term" value="P:carbohydrate metabolic process"/>
    <property type="evidence" value="ECO:0007669"/>
    <property type="project" value="InterPro"/>
</dbReference>
<keyword evidence="4 7" id="KW-0479">Metal-binding</keyword>
<dbReference type="InterPro" id="IPR005845">
    <property type="entry name" value="A-D-PHexomutase_a/b/a-II"/>
</dbReference>
<protein>
    <submittedName>
        <fullName evidence="12">Phosphomannomutase/phosphoglucomutase</fullName>
    </submittedName>
</protein>
<dbReference type="AlphaFoldDB" id="A0A7C4CA33"/>
<dbReference type="Gene3D" id="3.30.310.50">
    <property type="entry name" value="Alpha-D-phosphohexomutase, C-terminal domain"/>
    <property type="match status" value="1"/>
</dbReference>